<evidence type="ECO:0000256" key="1">
    <source>
        <dbReference type="PROSITE-ProRule" id="PRU00042"/>
    </source>
</evidence>
<dbReference type="CTD" id="26747"/>
<dbReference type="GO" id="GO:0003723">
    <property type="term" value="F:RNA binding"/>
    <property type="evidence" value="ECO:0007669"/>
    <property type="project" value="InterPro"/>
</dbReference>
<feature type="region of interest" description="Disordered" evidence="2">
    <location>
        <begin position="564"/>
        <end position="636"/>
    </location>
</feature>
<keyword evidence="1" id="KW-0862">Zinc</keyword>
<dbReference type="RefSeq" id="XP_032827825.1">
    <property type="nucleotide sequence ID" value="XM_032971934.1"/>
</dbReference>
<feature type="compositionally biased region" description="Basic and acidic residues" evidence="2">
    <location>
        <begin position="393"/>
        <end position="406"/>
    </location>
</feature>
<feature type="compositionally biased region" description="Gly residues" evidence="2">
    <location>
        <begin position="445"/>
        <end position="454"/>
    </location>
</feature>
<feature type="region of interest" description="Disordered" evidence="2">
    <location>
        <begin position="1"/>
        <end position="149"/>
    </location>
</feature>
<feature type="region of interest" description="Disordered" evidence="2">
    <location>
        <begin position="378"/>
        <end position="527"/>
    </location>
</feature>
<dbReference type="GO" id="GO:0000492">
    <property type="term" value="P:box C/D snoRNP assembly"/>
    <property type="evidence" value="ECO:0007669"/>
    <property type="project" value="TreeGrafter"/>
</dbReference>
<feature type="compositionally biased region" description="Basic and acidic residues" evidence="2">
    <location>
        <begin position="589"/>
        <end position="604"/>
    </location>
</feature>
<keyword evidence="1" id="KW-0479">Metal-binding</keyword>
<keyword evidence="4" id="KW-1185">Reference proteome</keyword>
<feature type="compositionally biased region" description="Polar residues" evidence="2">
    <location>
        <begin position="291"/>
        <end position="309"/>
    </location>
</feature>
<dbReference type="PANTHER" id="PTHR13309:SF0">
    <property type="entry name" value="FMR1-INTERACTING PROTEIN NUFIP1"/>
    <property type="match status" value="1"/>
</dbReference>
<feature type="compositionally biased region" description="Basic and acidic residues" evidence="2">
    <location>
        <begin position="613"/>
        <end position="623"/>
    </location>
</feature>
<dbReference type="SMART" id="SM00355">
    <property type="entry name" value="ZnF_C2H2"/>
    <property type="match status" value="2"/>
</dbReference>
<evidence type="ECO:0000259" key="3">
    <source>
        <dbReference type="PROSITE" id="PS50157"/>
    </source>
</evidence>
<reference evidence="5" key="1">
    <citation type="submission" date="2025-08" db="UniProtKB">
        <authorList>
            <consortium name="RefSeq"/>
        </authorList>
    </citation>
    <scope>IDENTIFICATION</scope>
    <source>
        <tissue evidence="5">Sperm</tissue>
    </source>
</reference>
<feature type="domain" description="C2H2-type" evidence="3">
    <location>
        <begin position="152"/>
        <end position="179"/>
    </location>
</feature>
<dbReference type="InterPro" id="IPR039136">
    <property type="entry name" value="NUFIP1-like"/>
</dbReference>
<dbReference type="PANTHER" id="PTHR13309">
    <property type="entry name" value="NUCLEAR FRAGILE X MENTAL RETARDATION PROTEIN INTERACTING PROTEIN 1"/>
    <property type="match status" value="1"/>
</dbReference>
<dbReference type="Proteomes" id="UP001318040">
    <property type="component" value="Chromosome 47"/>
</dbReference>
<dbReference type="InterPro" id="IPR013087">
    <property type="entry name" value="Znf_C2H2_type"/>
</dbReference>
<dbReference type="Pfam" id="PF10453">
    <property type="entry name" value="NUFIP1"/>
    <property type="match status" value="1"/>
</dbReference>
<dbReference type="KEGG" id="pmrn:116952522"/>
<keyword evidence="1" id="KW-0863">Zinc-finger</keyword>
<evidence type="ECO:0000313" key="4">
    <source>
        <dbReference type="Proteomes" id="UP001318040"/>
    </source>
</evidence>
<protein>
    <submittedName>
        <fullName evidence="5">Nuclear fragile X mental retardation-interacting protein 1</fullName>
    </submittedName>
</protein>
<sequence length="636" mass="68363">MDSYGMMIRPPNASTVWRGPPPPPPPHFSGPPWSGPWPAWRPHFPSGPPWISGAQPGPHSGLPSGPPPGPPPGFGWGNQWGSPPPRHGGPAKGGSGGGHGVRGGRRGRGGNHPQRFASPHGQPQHPASDRDDDNHQGPPKRKKKKKEPVYTHFCDTCDRGFKNKEKYDEHMSQHTKCKVEGCTFEAHEKLVQIHWMNRHAPGAKRFKLETAEDIAKWREERRKNFPTTVNVARKRVLNEEREARGDVLTTAQFGRMRGRGRWRGHATWRHRERPGGPGGDCNRNGVERRTTPTPSQGWSGPSETSQSAASDEDRVGKAAKAYGKEVDPLSILADSDGDSDREEKAAAAAAAAVGASTSAVIPCRVTAGLGALMANYGSDSDSAGDDEPPQELSSKRPEAKEPERRFPPSKAAEKSLGGGAEPPGTQAQDSGDLAAEKPRVPQLQGGRGQGGDGQGGDERGGRGQGGHGQGGRWQSGHEQGGGWQGGHEQGGRWQGGRWQGGRWRAGDRGKGRGRGRGAYGRGQMAKPRPTLLAMLLAPDMRKERNAILQCVRYVVQRGFFAATGERRPSAGSRADSAPSNDAEPTGVAERSEVTGHRDSEERPVDVATISKETAVDHDARASEEIWETPPLVEVPT</sequence>
<feature type="compositionally biased region" description="Pro residues" evidence="2">
    <location>
        <begin position="19"/>
        <end position="35"/>
    </location>
</feature>
<dbReference type="PROSITE" id="PS00028">
    <property type="entry name" value="ZINC_FINGER_C2H2_1"/>
    <property type="match status" value="1"/>
</dbReference>
<dbReference type="InterPro" id="IPR019496">
    <property type="entry name" value="NUFIP1_cons_dom"/>
</dbReference>
<gene>
    <name evidence="5" type="primary">NUFIP1</name>
</gene>
<feature type="compositionally biased region" description="Basic and acidic residues" evidence="2">
    <location>
        <begin position="311"/>
        <end position="321"/>
    </location>
</feature>
<feature type="region of interest" description="Disordered" evidence="2">
    <location>
        <begin position="262"/>
        <end position="321"/>
    </location>
</feature>
<feature type="compositionally biased region" description="Pro residues" evidence="2">
    <location>
        <begin position="64"/>
        <end position="73"/>
    </location>
</feature>
<feature type="compositionally biased region" description="Gly residues" evidence="2">
    <location>
        <begin position="462"/>
        <end position="499"/>
    </location>
</feature>
<evidence type="ECO:0000256" key="2">
    <source>
        <dbReference type="SAM" id="MobiDB-lite"/>
    </source>
</evidence>
<name>A0AAJ7XB30_PETMA</name>
<accession>A0AAJ7XB30</accession>
<evidence type="ECO:0000313" key="5">
    <source>
        <dbReference type="RefSeq" id="XP_032827825.1"/>
    </source>
</evidence>
<organism evidence="4 5">
    <name type="scientific">Petromyzon marinus</name>
    <name type="common">Sea lamprey</name>
    <dbReference type="NCBI Taxonomy" id="7757"/>
    <lineage>
        <taxon>Eukaryota</taxon>
        <taxon>Metazoa</taxon>
        <taxon>Chordata</taxon>
        <taxon>Craniata</taxon>
        <taxon>Vertebrata</taxon>
        <taxon>Cyclostomata</taxon>
        <taxon>Hyperoartia</taxon>
        <taxon>Petromyzontiformes</taxon>
        <taxon>Petromyzontidae</taxon>
        <taxon>Petromyzon</taxon>
    </lineage>
</organism>
<feature type="compositionally biased region" description="Gly residues" evidence="2">
    <location>
        <begin position="90"/>
        <end position="101"/>
    </location>
</feature>
<dbReference type="GO" id="GO:0008270">
    <property type="term" value="F:zinc ion binding"/>
    <property type="evidence" value="ECO:0007669"/>
    <property type="project" value="UniProtKB-KW"/>
</dbReference>
<dbReference type="GO" id="GO:0005634">
    <property type="term" value="C:nucleus"/>
    <property type="evidence" value="ECO:0007669"/>
    <property type="project" value="TreeGrafter"/>
</dbReference>
<feature type="compositionally biased region" description="Basic residues" evidence="2">
    <location>
        <begin position="262"/>
        <end position="272"/>
    </location>
</feature>
<dbReference type="AlphaFoldDB" id="A0AAJ7XB30"/>
<proteinExistence type="predicted"/>
<dbReference type="PROSITE" id="PS50157">
    <property type="entry name" value="ZINC_FINGER_C2H2_2"/>
    <property type="match status" value="1"/>
</dbReference>